<reference evidence="1 2" key="1">
    <citation type="submission" date="2020-04" db="EMBL/GenBank/DDBJ databases">
        <authorList>
            <person name="Wallbank WR R."/>
            <person name="Pardo Diaz C."/>
            <person name="Kozak K."/>
            <person name="Martin S."/>
            <person name="Jiggins C."/>
            <person name="Moest M."/>
            <person name="Warren A I."/>
            <person name="Byers J.R.P. K."/>
            <person name="Montejo-Kovacevich G."/>
            <person name="Yen C E."/>
        </authorList>
    </citation>
    <scope>NUCLEOTIDE SEQUENCE [LARGE SCALE GENOMIC DNA]</scope>
</reference>
<dbReference type="AlphaFoldDB" id="A0A8S1A335"/>
<gene>
    <name evidence="1" type="ORF">APLA_LOCUS8494</name>
</gene>
<proteinExistence type="predicted"/>
<sequence length="149" mass="17120">MNNSNWKSPIANVKTFPGADCGFDHVLLVACLSLHLKAIHQHSRPTPQSLYPIERLHFQSMIENKLAESSTLPATDTDTLWESFDSKSNESLSVIVSKRENDHRKTDWITDHMWELFSKEKKSKREARRGAAEPHCTEGIFIDVPNYRE</sequence>
<evidence type="ECO:0000313" key="1">
    <source>
        <dbReference type="EMBL" id="CAB3239070.1"/>
    </source>
</evidence>
<organism evidence="1 2">
    <name type="scientific">Arctia plantaginis</name>
    <name type="common">Wood tiger moth</name>
    <name type="synonym">Phalaena plantaginis</name>
    <dbReference type="NCBI Taxonomy" id="874455"/>
    <lineage>
        <taxon>Eukaryota</taxon>
        <taxon>Metazoa</taxon>
        <taxon>Ecdysozoa</taxon>
        <taxon>Arthropoda</taxon>
        <taxon>Hexapoda</taxon>
        <taxon>Insecta</taxon>
        <taxon>Pterygota</taxon>
        <taxon>Neoptera</taxon>
        <taxon>Endopterygota</taxon>
        <taxon>Lepidoptera</taxon>
        <taxon>Glossata</taxon>
        <taxon>Ditrysia</taxon>
        <taxon>Noctuoidea</taxon>
        <taxon>Erebidae</taxon>
        <taxon>Arctiinae</taxon>
        <taxon>Arctia</taxon>
    </lineage>
</organism>
<comment type="caution">
    <text evidence="1">The sequence shown here is derived from an EMBL/GenBank/DDBJ whole genome shotgun (WGS) entry which is preliminary data.</text>
</comment>
<dbReference type="OrthoDB" id="10051381at2759"/>
<dbReference type="Proteomes" id="UP000494256">
    <property type="component" value="Unassembled WGS sequence"/>
</dbReference>
<protein>
    <submittedName>
        <fullName evidence="1">Uncharacterized protein</fullName>
    </submittedName>
</protein>
<accession>A0A8S1A335</accession>
<dbReference type="EMBL" id="CADEBD010000308">
    <property type="protein sequence ID" value="CAB3239070.1"/>
    <property type="molecule type" value="Genomic_DNA"/>
</dbReference>
<evidence type="ECO:0000313" key="2">
    <source>
        <dbReference type="Proteomes" id="UP000494256"/>
    </source>
</evidence>
<name>A0A8S1A335_ARCPL</name>